<organism evidence="1 2">
    <name type="scientific">Cinara cedri</name>
    <dbReference type="NCBI Taxonomy" id="506608"/>
    <lineage>
        <taxon>Eukaryota</taxon>
        <taxon>Metazoa</taxon>
        <taxon>Ecdysozoa</taxon>
        <taxon>Arthropoda</taxon>
        <taxon>Hexapoda</taxon>
        <taxon>Insecta</taxon>
        <taxon>Pterygota</taxon>
        <taxon>Neoptera</taxon>
        <taxon>Paraneoptera</taxon>
        <taxon>Hemiptera</taxon>
        <taxon>Sternorrhyncha</taxon>
        <taxon>Aphidomorpha</taxon>
        <taxon>Aphidoidea</taxon>
        <taxon>Aphididae</taxon>
        <taxon>Lachninae</taxon>
        <taxon>Cinara</taxon>
    </lineage>
</organism>
<dbReference type="Proteomes" id="UP000325440">
    <property type="component" value="Unassembled WGS sequence"/>
</dbReference>
<reference evidence="1 2" key="1">
    <citation type="submission" date="2019-08" db="EMBL/GenBank/DDBJ databases">
        <authorList>
            <person name="Alioto T."/>
            <person name="Alioto T."/>
            <person name="Gomez Garrido J."/>
        </authorList>
    </citation>
    <scope>NUCLEOTIDE SEQUENCE [LARGE SCALE GENOMIC DNA]</scope>
</reference>
<proteinExistence type="predicted"/>
<dbReference type="OrthoDB" id="6613158at2759"/>
<protein>
    <submittedName>
        <fullName evidence="1">Uncharacterized protein</fullName>
    </submittedName>
</protein>
<keyword evidence="2" id="KW-1185">Reference proteome</keyword>
<name>A0A5E4NI26_9HEMI</name>
<gene>
    <name evidence="1" type="ORF">CINCED_3A003850</name>
</gene>
<accession>A0A5E4NI26</accession>
<dbReference type="EMBL" id="CABPRJ010002002">
    <property type="protein sequence ID" value="VVC42805.1"/>
    <property type="molecule type" value="Genomic_DNA"/>
</dbReference>
<sequence>MADMNAAKKFIYIAPSPPVELIDSTSFTIDFAGRKFLYVGLDPVQHHAIIILIITLARHILITTEFLQSIYHMIGDLLSYLLDAPTYKRKIFLCTDTTTLSSMVFKDENVLILESKTQDGCRIILNHRNLMRLINLEQSIH</sequence>
<dbReference type="AlphaFoldDB" id="A0A5E4NI26"/>
<evidence type="ECO:0000313" key="1">
    <source>
        <dbReference type="EMBL" id="VVC42805.1"/>
    </source>
</evidence>
<evidence type="ECO:0000313" key="2">
    <source>
        <dbReference type="Proteomes" id="UP000325440"/>
    </source>
</evidence>